<feature type="domain" description="CSD" evidence="2">
    <location>
        <begin position="78"/>
        <end position="140"/>
    </location>
</feature>
<dbReference type="PROSITE" id="PS51857">
    <property type="entry name" value="CSD_2"/>
    <property type="match status" value="4"/>
</dbReference>
<organism evidence="3 4">
    <name type="scientific">Alectoria fallacina</name>
    <dbReference type="NCBI Taxonomy" id="1903189"/>
    <lineage>
        <taxon>Eukaryota</taxon>
        <taxon>Fungi</taxon>
        <taxon>Dikarya</taxon>
        <taxon>Ascomycota</taxon>
        <taxon>Pezizomycotina</taxon>
        <taxon>Lecanoromycetes</taxon>
        <taxon>OSLEUM clade</taxon>
        <taxon>Lecanoromycetidae</taxon>
        <taxon>Lecanorales</taxon>
        <taxon>Lecanorineae</taxon>
        <taxon>Parmeliaceae</taxon>
        <taxon>Alectoria</taxon>
    </lineage>
</organism>
<name>A0A8H3FM86_9LECA</name>
<feature type="domain" description="CSD" evidence="2">
    <location>
        <begin position="231"/>
        <end position="293"/>
    </location>
</feature>
<dbReference type="EMBL" id="CAJPDR010000224">
    <property type="protein sequence ID" value="CAF9927153.1"/>
    <property type="molecule type" value="Genomic_DNA"/>
</dbReference>
<gene>
    <name evidence="3" type="ORF">ALECFALPRED_003634</name>
</gene>
<feature type="domain" description="CSD" evidence="2">
    <location>
        <begin position="151"/>
        <end position="213"/>
    </location>
</feature>
<dbReference type="GO" id="GO:0003676">
    <property type="term" value="F:nucleic acid binding"/>
    <property type="evidence" value="ECO:0007669"/>
    <property type="project" value="InterPro"/>
</dbReference>
<evidence type="ECO:0000313" key="3">
    <source>
        <dbReference type="EMBL" id="CAF9927153.1"/>
    </source>
</evidence>
<dbReference type="Gene3D" id="2.40.50.140">
    <property type="entry name" value="Nucleic acid-binding proteins"/>
    <property type="match status" value="6"/>
</dbReference>
<feature type="region of interest" description="Disordered" evidence="1">
    <location>
        <begin position="206"/>
        <end position="233"/>
    </location>
</feature>
<evidence type="ECO:0000313" key="4">
    <source>
        <dbReference type="Proteomes" id="UP000664203"/>
    </source>
</evidence>
<feature type="domain" description="CSD" evidence="2">
    <location>
        <begin position="307"/>
        <end position="369"/>
    </location>
</feature>
<dbReference type="CDD" id="cd04458">
    <property type="entry name" value="CSP_CDS"/>
    <property type="match status" value="5"/>
</dbReference>
<reference evidence="3" key="1">
    <citation type="submission" date="2021-03" db="EMBL/GenBank/DDBJ databases">
        <authorList>
            <person name="Tagirdzhanova G."/>
        </authorList>
    </citation>
    <scope>NUCLEOTIDE SEQUENCE</scope>
</reference>
<dbReference type="OrthoDB" id="422005at2759"/>
<dbReference type="SUPFAM" id="SSF50249">
    <property type="entry name" value="Nucleic acid-binding proteins"/>
    <property type="match status" value="6"/>
</dbReference>
<keyword evidence="4" id="KW-1185">Reference proteome</keyword>
<evidence type="ECO:0000259" key="2">
    <source>
        <dbReference type="PROSITE" id="PS51857"/>
    </source>
</evidence>
<proteinExistence type="predicted"/>
<comment type="caution">
    <text evidence="3">The sequence shown here is derived from an EMBL/GenBank/DDBJ whole genome shotgun (WGS) entry which is preliminary data.</text>
</comment>
<dbReference type="InterPro" id="IPR012340">
    <property type="entry name" value="NA-bd_OB-fold"/>
</dbReference>
<dbReference type="Proteomes" id="UP000664203">
    <property type="component" value="Unassembled WGS sequence"/>
</dbReference>
<dbReference type="InterPro" id="IPR002059">
    <property type="entry name" value="CSP_DNA-bd"/>
</dbReference>
<dbReference type="SMART" id="SM00357">
    <property type="entry name" value="CSP"/>
    <property type="match status" value="6"/>
</dbReference>
<accession>A0A8H3FM86</accession>
<dbReference type="Pfam" id="PF00313">
    <property type="entry name" value="CSD"/>
    <property type="match status" value="5"/>
</dbReference>
<feature type="region of interest" description="Disordered" evidence="1">
    <location>
        <begin position="463"/>
        <end position="509"/>
    </location>
</feature>
<protein>
    <recommendedName>
        <fullName evidence="2">CSD domain-containing protein</fullName>
    </recommendedName>
</protein>
<dbReference type="InterPro" id="IPR011129">
    <property type="entry name" value="CSD"/>
</dbReference>
<dbReference type="InterPro" id="IPR050181">
    <property type="entry name" value="Cold_shock_domain"/>
</dbReference>
<dbReference type="AlphaFoldDB" id="A0A8H3FM86"/>
<sequence>MAEERQYGIVKRWTEKGFGFIERPDFGDSIFCHSRETPDRAGLVSGSKVSFVYESDEKGGKAKEVLIEEAVLQDDSAREMGTIKRWNAEKGFGFIGRANGGDDAFVHKKECGGKDLVEGQAVSFVFEEGPKGASAKNVREEEGGMVAEEVREMGLIKRWNVEKGFGFIGRANGGDDAFVHKKECGGKDLAEGQAVSFVFEDGPKGASAKNVREEEGGLVMEETAEEDEGERELGKVKSYNEEKGFAFIGRCTGGDDVFGHKREFNNVEPYVGQPVSFILENTEKGDTAKKIREEESVPELILSDEGREFGTVKNFNVEKGFGFIVRKKGGDDAHVHEKQCNGLALEKDMCVSFVCEDSGKGPAAKDLRQEDPARVARVTAKVHYGKVERYLDPPATKPDSGYGFITPLTTTSYGAPRKYYFHMSEIETPDECGGIEPGTGVSFIITPARSGKGVQAAAVTIADPPNEDKENETSIHTPFGELKVAEAGDAGDAAAERDTWGTGASDAWA</sequence>
<evidence type="ECO:0000256" key="1">
    <source>
        <dbReference type="SAM" id="MobiDB-lite"/>
    </source>
</evidence>
<dbReference type="PANTHER" id="PTHR11544">
    <property type="entry name" value="COLD SHOCK DOMAIN CONTAINING PROTEINS"/>
    <property type="match status" value="1"/>
</dbReference>
<dbReference type="PRINTS" id="PR00050">
    <property type="entry name" value="COLDSHOCK"/>
</dbReference>